<evidence type="ECO:0000313" key="1">
    <source>
        <dbReference type="EMBL" id="ENO13388.1"/>
    </source>
</evidence>
<sequence length="76" mass="8048">MAGAFFWFIADQRDGELGAFRTSRKTMGAFSASEAEASATCSSYLANLPDASASDQTVGLPILGMLSVMRIPAKVR</sequence>
<accession>N6WX31</accession>
<dbReference type="HOGENOM" id="CLU_2650207_0_0_6"/>
<gene>
    <name evidence="1" type="ORF">J057_18370</name>
</gene>
<protein>
    <submittedName>
        <fullName evidence="1">Uncharacterized protein</fullName>
    </submittedName>
</protein>
<evidence type="ECO:0000313" key="2">
    <source>
        <dbReference type="Proteomes" id="UP000013165"/>
    </source>
</evidence>
<proteinExistence type="predicted"/>
<name>N6WX31_9GAMM</name>
<dbReference type="Proteomes" id="UP000013165">
    <property type="component" value="Unassembled WGS sequence"/>
</dbReference>
<dbReference type="STRING" id="626887.J057_18370"/>
<comment type="caution">
    <text evidence="1">The sequence shown here is derived from an EMBL/GenBank/DDBJ whole genome shotgun (WGS) entry which is preliminary data.</text>
</comment>
<dbReference type="EMBL" id="APLQ01000014">
    <property type="protein sequence ID" value="ENO13388.1"/>
    <property type="molecule type" value="Genomic_DNA"/>
</dbReference>
<dbReference type="AlphaFoldDB" id="N6WX31"/>
<keyword evidence="2" id="KW-1185">Reference proteome</keyword>
<organism evidence="1 2">
    <name type="scientific">Marinobacter nanhaiticus D15-8W</name>
    <dbReference type="NCBI Taxonomy" id="626887"/>
    <lineage>
        <taxon>Bacteria</taxon>
        <taxon>Pseudomonadati</taxon>
        <taxon>Pseudomonadota</taxon>
        <taxon>Gammaproteobacteria</taxon>
        <taxon>Pseudomonadales</taxon>
        <taxon>Marinobacteraceae</taxon>
        <taxon>Marinobacter</taxon>
    </lineage>
</organism>
<reference evidence="1 2" key="1">
    <citation type="journal article" date="2013" name="Genome Announc.">
        <title>Genome Sequence of the Polycyclic Aromatic Hydrocarbon-Degrading Bacterium Strain Marinobacter nanhaiticus D15-8WT.</title>
        <authorList>
            <person name="Cui Z."/>
            <person name="Gao W."/>
            <person name="Li Q."/>
            <person name="Xu G."/>
            <person name="Zheng L."/>
        </authorList>
    </citation>
    <scope>NUCLEOTIDE SEQUENCE [LARGE SCALE GENOMIC DNA]</scope>
    <source>
        <strain evidence="1 2">D15-8W</strain>
    </source>
</reference>